<reference evidence="1" key="2">
    <citation type="submission" date="2015-06" db="UniProtKB">
        <authorList>
            <consortium name="EnsemblPlants"/>
        </authorList>
    </citation>
    <scope>IDENTIFICATION</scope>
    <source>
        <strain evidence="1">DM1-3 516 R44</strain>
    </source>
</reference>
<accession>M1CUI3</accession>
<evidence type="ECO:0000313" key="1">
    <source>
        <dbReference type="EnsemblPlants" id="PGSC0003DMT400075013"/>
    </source>
</evidence>
<dbReference type="Proteomes" id="UP000011115">
    <property type="component" value="Unassembled WGS sequence"/>
</dbReference>
<dbReference type="Gramene" id="PGSC0003DMT400075013">
    <property type="protein sequence ID" value="PGSC0003DMT400075013"/>
    <property type="gene ID" value="PGSC0003DMG400029174"/>
</dbReference>
<dbReference type="ExpressionAtlas" id="M1CUI3">
    <property type="expression patterns" value="baseline and differential"/>
</dbReference>
<dbReference type="HOGENOM" id="CLU_2780793_0_0_1"/>
<name>M1CUI3_SOLTU</name>
<keyword evidence="2" id="KW-1185">Reference proteome</keyword>
<gene>
    <name evidence="1" type="primary">LOC102580061</name>
</gene>
<organism evidence="1 2">
    <name type="scientific">Solanum tuberosum</name>
    <name type="common">Potato</name>
    <dbReference type="NCBI Taxonomy" id="4113"/>
    <lineage>
        <taxon>Eukaryota</taxon>
        <taxon>Viridiplantae</taxon>
        <taxon>Streptophyta</taxon>
        <taxon>Embryophyta</taxon>
        <taxon>Tracheophyta</taxon>
        <taxon>Spermatophyta</taxon>
        <taxon>Magnoliopsida</taxon>
        <taxon>eudicotyledons</taxon>
        <taxon>Gunneridae</taxon>
        <taxon>Pentapetalae</taxon>
        <taxon>asterids</taxon>
        <taxon>lamiids</taxon>
        <taxon>Solanales</taxon>
        <taxon>Solanaceae</taxon>
        <taxon>Solanoideae</taxon>
        <taxon>Solaneae</taxon>
        <taxon>Solanum</taxon>
    </lineage>
</organism>
<protein>
    <submittedName>
        <fullName evidence="1">GNS1/SUR4 membrane family protein</fullName>
    </submittedName>
</protein>
<sequence length="69" mass="7697">MGQHVGFPVHIDIVLHYFISFPPSLPPPRLPSPSSSSSRSDPCRSLSFHGVDLVYYIRRNPPVRGGRDP</sequence>
<evidence type="ECO:0000313" key="2">
    <source>
        <dbReference type="Proteomes" id="UP000011115"/>
    </source>
</evidence>
<dbReference type="EnsemblPlants" id="PGSC0003DMT400075013">
    <property type="protein sequence ID" value="PGSC0003DMT400075013"/>
    <property type="gene ID" value="PGSC0003DMG400029174"/>
</dbReference>
<reference evidence="2" key="1">
    <citation type="journal article" date="2011" name="Nature">
        <title>Genome sequence and analysis of the tuber crop potato.</title>
        <authorList>
            <consortium name="The Potato Genome Sequencing Consortium"/>
        </authorList>
    </citation>
    <scope>NUCLEOTIDE SEQUENCE [LARGE SCALE GENOMIC DNA]</scope>
    <source>
        <strain evidence="2">cv. DM1-3 516 R44</strain>
    </source>
</reference>
<dbReference type="OrthoDB" id="434092at2759"/>
<dbReference type="AlphaFoldDB" id="M1CUI3"/>
<proteinExistence type="predicted"/>